<comment type="caution">
    <text evidence="1">The sequence shown here is derived from an EMBL/GenBank/DDBJ whole genome shotgun (WGS) entry which is preliminary data.</text>
</comment>
<proteinExistence type="predicted"/>
<dbReference type="Proteomes" id="UP000632377">
    <property type="component" value="Unassembled WGS sequence"/>
</dbReference>
<keyword evidence="2" id="KW-1185">Reference proteome</keyword>
<sequence>MKNIGVQKELSTIRDYLSDNGYKVFEVDTTNITSSTTLLSFDAVVVSGASDNIMGIDDTEAKIPVINADGLTPVDILDQLNRTL</sequence>
<evidence type="ECO:0000313" key="2">
    <source>
        <dbReference type="Proteomes" id="UP000632377"/>
    </source>
</evidence>
<dbReference type="EMBL" id="JAESWC010000008">
    <property type="protein sequence ID" value="MBL4936746.1"/>
    <property type="molecule type" value="Genomic_DNA"/>
</dbReference>
<evidence type="ECO:0000313" key="1">
    <source>
        <dbReference type="EMBL" id="MBL4936746.1"/>
    </source>
</evidence>
<name>A0ABS1TBV8_9CLOT</name>
<organism evidence="1 2">
    <name type="scientific">Clostridium rhizosphaerae</name>
    <dbReference type="NCBI Taxonomy" id="2803861"/>
    <lineage>
        <taxon>Bacteria</taxon>
        <taxon>Bacillati</taxon>
        <taxon>Bacillota</taxon>
        <taxon>Clostridia</taxon>
        <taxon>Eubacteriales</taxon>
        <taxon>Clostridiaceae</taxon>
        <taxon>Clostridium</taxon>
    </lineage>
</organism>
<dbReference type="InterPro" id="IPR005370">
    <property type="entry name" value="UPF0180"/>
</dbReference>
<accession>A0ABS1TBV8</accession>
<reference evidence="1 2" key="1">
    <citation type="submission" date="2021-01" db="EMBL/GenBank/DDBJ databases">
        <title>Genome public.</title>
        <authorList>
            <person name="Liu C."/>
            <person name="Sun Q."/>
        </authorList>
    </citation>
    <scope>NUCLEOTIDE SEQUENCE [LARGE SCALE GENOMIC DNA]</scope>
    <source>
        <strain evidence="1 2">YIM B02515</strain>
    </source>
</reference>
<protein>
    <submittedName>
        <fullName evidence="1">YkuS family protein</fullName>
    </submittedName>
</protein>
<gene>
    <name evidence="1" type="ORF">JK636_13360</name>
</gene>
<dbReference type="RefSeq" id="WP_202749502.1">
    <property type="nucleotide sequence ID" value="NZ_JAESWC010000008.1"/>
</dbReference>
<dbReference type="Pfam" id="PF03698">
    <property type="entry name" value="UPF0180"/>
    <property type="match status" value="1"/>
</dbReference>